<evidence type="ECO:0000313" key="3">
    <source>
        <dbReference type="EMBL" id="SDE11592.1"/>
    </source>
</evidence>
<feature type="transmembrane region" description="Helical" evidence="1">
    <location>
        <begin position="109"/>
        <end position="127"/>
    </location>
</feature>
<dbReference type="SUPFAM" id="SSF103481">
    <property type="entry name" value="Multidrug resistance efflux transporter EmrE"/>
    <property type="match status" value="2"/>
</dbReference>
<dbReference type="Proteomes" id="UP000199628">
    <property type="component" value="Unassembled WGS sequence"/>
</dbReference>
<dbReference type="InterPro" id="IPR037185">
    <property type="entry name" value="EmrE-like"/>
</dbReference>
<feature type="transmembrane region" description="Helical" evidence="1">
    <location>
        <begin position="246"/>
        <end position="265"/>
    </location>
</feature>
<feature type="transmembrane region" description="Helical" evidence="1">
    <location>
        <begin position="215"/>
        <end position="234"/>
    </location>
</feature>
<evidence type="ECO:0000256" key="1">
    <source>
        <dbReference type="SAM" id="Phobius"/>
    </source>
</evidence>
<dbReference type="GO" id="GO:0016020">
    <property type="term" value="C:membrane"/>
    <property type="evidence" value="ECO:0007669"/>
    <property type="project" value="InterPro"/>
</dbReference>
<name>A0A1G7A9T1_9RHOB</name>
<dbReference type="OrthoDB" id="9807937at2"/>
<dbReference type="PANTHER" id="PTHR22911">
    <property type="entry name" value="ACYL-MALONYL CONDENSING ENZYME-RELATED"/>
    <property type="match status" value="1"/>
</dbReference>
<proteinExistence type="predicted"/>
<feature type="transmembrane region" description="Helical" evidence="1">
    <location>
        <begin position="12"/>
        <end position="29"/>
    </location>
</feature>
<sequence length="301" mass="32964">MTMATTRVQQNNIPAGIALMLASTIVFSLQDGISRHLASSYNTYMVVMIRYWFFAAFVITLAARSRGGLRAAVRTSQPGMQIFRGLLLAGEICVAVFGFTVLGLIESNAVFICYPLLVAALSGPVLGEKVGWRRWSAISIGLVGVLIILQPGVGVFNPWAIVPLISAFMFALYALLTRYVARQDSTATSFFWTGTVGAVAMTAVGLWFWEPMTMADWRWMAVLCVTGALGHWLLIKCYEMAEASAVQPFAYFHLMWTSILGITIFGENLRTAVIVGATLIVAAGLFTLWRERAQRRAGKLG</sequence>
<feature type="transmembrane region" description="Helical" evidence="1">
    <location>
        <begin position="82"/>
        <end position="103"/>
    </location>
</feature>
<evidence type="ECO:0000259" key="2">
    <source>
        <dbReference type="Pfam" id="PF00892"/>
    </source>
</evidence>
<dbReference type="STRING" id="639004.SAMN04488239_11453"/>
<dbReference type="AlphaFoldDB" id="A0A1G7A9T1"/>
<feature type="transmembrane region" description="Helical" evidence="1">
    <location>
        <begin position="159"/>
        <end position="177"/>
    </location>
</feature>
<feature type="transmembrane region" description="Helical" evidence="1">
    <location>
        <begin position="189"/>
        <end position="209"/>
    </location>
</feature>
<dbReference type="RefSeq" id="WP_093034755.1">
    <property type="nucleotide sequence ID" value="NZ_FMZV01000014.1"/>
</dbReference>
<keyword evidence="1" id="KW-0472">Membrane</keyword>
<protein>
    <submittedName>
        <fullName evidence="3">Permease of the drug/metabolite transporter (DMT) superfamily</fullName>
    </submittedName>
</protein>
<dbReference type="EMBL" id="FMZV01000014">
    <property type="protein sequence ID" value="SDE11592.1"/>
    <property type="molecule type" value="Genomic_DNA"/>
</dbReference>
<dbReference type="Pfam" id="PF00892">
    <property type="entry name" value="EamA"/>
    <property type="match status" value="2"/>
</dbReference>
<reference evidence="4" key="1">
    <citation type="submission" date="2016-10" db="EMBL/GenBank/DDBJ databases">
        <authorList>
            <person name="Varghese N."/>
            <person name="Submissions S."/>
        </authorList>
    </citation>
    <scope>NUCLEOTIDE SEQUENCE [LARGE SCALE GENOMIC DNA]</scope>
    <source>
        <strain evidence="4">CGMCC 1.9108</strain>
    </source>
</reference>
<dbReference type="InterPro" id="IPR000620">
    <property type="entry name" value="EamA_dom"/>
</dbReference>
<keyword evidence="1" id="KW-0812">Transmembrane</keyword>
<dbReference type="PANTHER" id="PTHR22911:SF103">
    <property type="entry name" value="BLR2811 PROTEIN"/>
    <property type="match status" value="1"/>
</dbReference>
<feature type="domain" description="EamA" evidence="2">
    <location>
        <begin position="159"/>
        <end position="287"/>
    </location>
</feature>
<keyword evidence="4" id="KW-1185">Reference proteome</keyword>
<feature type="transmembrane region" description="Helical" evidence="1">
    <location>
        <begin position="134"/>
        <end position="153"/>
    </location>
</feature>
<feature type="transmembrane region" description="Helical" evidence="1">
    <location>
        <begin position="271"/>
        <end position="289"/>
    </location>
</feature>
<gene>
    <name evidence="3" type="ORF">SAMN04488239_11453</name>
</gene>
<feature type="transmembrane region" description="Helical" evidence="1">
    <location>
        <begin position="41"/>
        <end position="62"/>
    </location>
</feature>
<evidence type="ECO:0000313" key="4">
    <source>
        <dbReference type="Proteomes" id="UP000199628"/>
    </source>
</evidence>
<accession>A0A1G7A9T1</accession>
<keyword evidence="1" id="KW-1133">Transmembrane helix</keyword>
<feature type="domain" description="EamA" evidence="2">
    <location>
        <begin position="16"/>
        <end position="149"/>
    </location>
</feature>
<organism evidence="3 4">
    <name type="scientific">Ruegeria marina</name>
    <dbReference type="NCBI Taxonomy" id="639004"/>
    <lineage>
        <taxon>Bacteria</taxon>
        <taxon>Pseudomonadati</taxon>
        <taxon>Pseudomonadota</taxon>
        <taxon>Alphaproteobacteria</taxon>
        <taxon>Rhodobacterales</taxon>
        <taxon>Roseobacteraceae</taxon>
        <taxon>Ruegeria</taxon>
    </lineage>
</organism>